<keyword evidence="9" id="KW-0472">Membrane</keyword>
<dbReference type="GO" id="GO:0005773">
    <property type="term" value="C:vacuole"/>
    <property type="evidence" value="ECO:0007669"/>
    <property type="project" value="GOC"/>
</dbReference>
<feature type="active site" description="Nucleophile" evidence="8">
    <location>
        <position position="245"/>
    </location>
</feature>
<dbReference type="InterPro" id="IPR048501">
    <property type="entry name" value="Legum_prodom"/>
</dbReference>
<dbReference type="InterPro" id="IPR001096">
    <property type="entry name" value="Peptidase_C13"/>
</dbReference>
<evidence type="ECO:0000256" key="4">
    <source>
        <dbReference type="ARBA" id="ARBA00022801"/>
    </source>
</evidence>
<evidence type="ECO:0000256" key="3">
    <source>
        <dbReference type="ARBA" id="ARBA00022729"/>
    </source>
</evidence>
<evidence type="ECO:0000256" key="8">
    <source>
        <dbReference type="PIRSR" id="PIRSR019663-1"/>
    </source>
</evidence>
<dbReference type="EMBL" id="OX465086">
    <property type="protein sequence ID" value="CAI9259159.1"/>
    <property type="molecule type" value="Genomic_DNA"/>
</dbReference>
<dbReference type="FunFam" id="1.10.132.130:FF:000001">
    <property type="entry name" value="Vacuolar-processing enzyme beta-isozyme"/>
    <property type="match status" value="1"/>
</dbReference>
<proteinExistence type="inferred from homology"/>
<evidence type="ECO:0000256" key="6">
    <source>
        <dbReference type="ARBA" id="ARBA00023157"/>
    </source>
</evidence>
<sequence>MPLRIYTFRINPQIFPTTLHHTFTLFSASMAVSRVISCLLLVLVAVVLPAGSFGYRRGWDPLIRSPVDLEEDLESDGQTTGNGTRWGVLVAGSNGYGNYRHQADVCHAYQILKKGGLKDENIVVFMYDDIATSEMNPRPGVIINHPQGDDVYSGVPKDYTGEHVTVDNLFAVLLGDKKSVKGGSGKVVDSKPEDRIFLYYSDHGGPGVLGMPNMPYLVAKDLIQVLKKKHDMGTYKEMVIYLEACESGSIFEGMLPEDLNIYATTASSSEESSYGTYCPGMEPSPPPEYITCLGDLYSVAWMEDSETHNLKKESIEQQFNKVKERTSNYDTFNSGSHVMEYGSKDIKPEKVSLYLGFDPETLNLPDNQLMSFEKKMDGVNQRDADLIFLWQRYKKSSEMERAGLLKKITETMSHRAHLDNSIEMIGMLLFGPQNGRSILHSSRGRGIPLVDDWECLKSTARLFEKHCGSLTQYGMKHMRAFANICNKVVEKETFEEACMATCGDKNLGSYANSKTYSV</sequence>
<protein>
    <recommendedName>
        <fullName evidence="10">Legumain prodomain domain-containing protein</fullName>
    </recommendedName>
</protein>
<evidence type="ECO:0000313" key="11">
    <source>
        <dbReference type="EMBL" id="CAI9259159.1"/>
    </source>
</evidence>
<keyword evidence="6" id="KW-1015">Disulfide bond</keyword>
<organism evidence="11 12">
    <name type="scientific">Lactuca saligna</name>
    <name type="common">Willowleaf lettuce</name>
    <dbReference type="NCBI Taxonomy" id="75948"/>
    <lineage>
        <taxon>Eukaryota</taxon>
        <taxon>Viridiplantae</taxon>
        <taxon>Streptophyta</taxon>
        <taxon>Embryophyta</taxon>
        <taxon>Tracheophyta</taxon>
        <taxon>Spermatophyta</taxon>
        <taxon>Magnoliopsida</taxon>
        <taxon>eudicotyledons</taxon>
        <taxon>Gunneridae</taxon>
        <taxon>Pentapetalae</taxon>
        <taxon>asterids</taxon>
        <taxon>campanulids</taxon>
        <taxon>Asterales</taxon>
        <taxon>Asteraceae</taxon>
        <taxon>Cichorioideae</taxon>
        <taxon>Cichorieae</taxon>
        <taxon>Lactucinae</taxon>
        <taxon>Lactuca</taxon>
    </lineage>
</organism>
<dbReference type="PANTHER" id="PTHR12000:SF42">
    <property type="entry name" value="LEGUMAIN"/>
    <property type="match status" value="1"/>
</dbReference>
<dbReference type="GO" id="GO:0006624">
    <property type="term" value="P:vacuolar protein processing"/>
    <property type="evidence" value="ECO:0007669"/>
    <property type="project" value="TreeGrafter"/>
</dbReference>
<dbReference type="Gene3D" id="1.10.132.130">
    <property type="match status" value="1"/>
</dbReference>
<dbReference type="GO" id="GO:0051603">
    <property type="term" value="P:proteolysis involved in protein catabolic process"/>
    <property type="evidence" value="ECO:0007669"/>
    <property type="project" value="InterPro"/>
</dbReference>
<keyword evidence="9" id="KW-1133">Transmembrane helix</keyword>
<gene>
    <name evidence="11" type="ORF">LSALG_LOCUS69</name>
</gene>
<dbReference type="Proteomes" id="UP001177003">
    <property type="component" value="Chromosome 0"/>
</dbReference>
<dbReference type="InterPro" id="IPR043577">
    <property type="entry name" value="AE"/>
</dbReference>
<dbReference type="AlphaFoldDB" id="A0AA35UL63"/>
<dbReference type="PIRSF" id="PIRSF019663">
    <property type="entry name" value="Legumain"/>
    <property type="match status" value="1"/>
</dbReference>
<dbReference type="PANTHER" id="PTHR12000">
    <property type="entry name" value="HEMOGLOBINASE FAMILY MEMBER"/>
    <property type="match status" value="1"/>
</dbReference>
<dbReference type="GO" id="GO:0004197">
    <property type="term" value="F:cysteine-type endopeptidase activity"/>
    <property type="evidence" value="ECO:0007669"/>
    <property type="project" value="InterPro"/>
</dbReference>
<evidence type="ECO:0000259" key="10">
    <source>
        <dbReference type="Pfam" id="PF20985"/>
    </source>
</evidence>
<evidence type="ECO:0000313" key="12">
    <source>
        <dbReference type="Proteomes" id="UP001177003"/>
    </source>
</evidence>
<dbReference type="CDD" id="cd21115">
    <property type="entry name" value="legumain_C"/>
    <property type="match status" value="1"/>
</dbReference>
<keyword evidence="2" id="KW-0645">Protease</keyword>
<keyword evidence="7" id="KW-0325">Glycoprotein</keyword>
<evidence type="ECO:0000256" key="7">
    <source>
        <dbReference type="ARBA" id="ARBA00023180"/>
    </source>
</evidence>
<keyword evidence="5" id="KW-0788">Thiol protease</keyword>
<keyword evidence="3" id="KW-0732">Signal</keyword>
<keyword evidence="4" id="KW-0378">Hydrolase</keyword>
<feature type="domain" description="Legumain prodomain" evidence="10">
    <location>
        <begin position="406"/>
        <end position="502"/>
    </location>
</feature>
<dbReference type="Pfam" id="PF01650">
    <property type="entry name" value="Peptidase_C13"/>
    <property type="match status" value="1"/>
</dbReference>
<evidence type="ECO:0000256" key="2">
    <source>
        <dbReference type="ARBA" id="ARBA00022670"/>
    </source>
</evidence>
<evidence type="ECO:0000256" key="5">
    <source>
        <dbReference type="ARBA" id="ARBA00022807"/>
    </source>
</evidence>
<dbReference type="Pfam" id="PF20985">
    <property type="entry name" value="Legum_prodom"/>
    <property type="match status" value="1"/>
</dbReference>
<dbReference type="Gene3D" id="3.40.50.1460">
    <property type="match status" value="1"/>
</dbReference>
<accession>A0AA35UL63</accession>
<keyword evidence="9" id="KW-0812">Transmembrane</keyword>
<dbReference type="FunFam" id="3.40.50.1460:FF:000005">
    <property type="entry name" value="Vacuolar-processing enzyme beta-isozyme"/>
    <property type="match status" value="1"/>
</dbReference>
<evidence type="ECO:0000256" key="1">
    <source>
        <dbReference type="ARBA" id="ARBA00009941"/>
    </source>
</evidence>
<dbReference type="InterPro" id="IPR046427">
    <property type="entry name" value="Legumain_prodom_sf"/>
</dbReference>
<feature type="transmembrane region" description="Helical" evidence="9">
    <location>
        <begin position="31"/>
        <end position="55"/>
    </location>
</feature>
<comment type="similarity">
    <text evidence="1">Belongs to the peptidase C13 family.</text>
</comment>
<dbReference type="PIRSF" id="PIRSF500139">
    <property type="entry name" value="AE"/>
    <property type="match status" value="1"/>
</dbReference>
<evidence type="ECO:0000256" key="9">
    <source>
        <dbReference type="SAM" id="Phobius"/>
    </source>
</evidence>
<dbReference type="PRINTS" id="PR00776">
    <property type="entry name" value="HEMOGLOBNASE"/>
</dbReference>
<reference evidence="11" key="1">
    <citation type="submission" date="2023-04" db="EMBL/GenBank/DDBJ databases">
        <authorList>
            <person name="Vijverberg K."/>
            <person name="Xiong W."/>
            <person name="Schranz E."/>
        </authorList>
    </citation>
    <scope>NUCLEOTIDE SEQUENCE</scope>
</reference>
<feature type="active site" evidence="8">
    <location>
        <position position="203"/>
    </location>
</feature>
<keyword evidence="12" id="KW-1185">Reference proteome</keyword>
<name>A0AA35UL63_LACSI</name>